<organism evidence="2 3">
    <name type="scientific">Prevotella intermedia</name>
    <dbReference type="NCBI Taxonomy" id="28131"/>
    <lineage>
        <taxon>Bacteria</taxon>
        <taxon>Pseudomonadati</taxon>
        <taxon>Bacteroidota</taxon>
        <taxon>Bacteroidia</taxon>
        <taxon>Bacteroidales</taxon>
        <taxon>Prevotellaceae</taxon>
        <taxon>Prevotella</taxon>
    </lineage>
</organism>
<name>A0A2D3L9M9_PREIN</name>
<proteinExistence type="predicted"/>
<feature type="transmembrane region" description="Helical" evidence="1">
    <location>
        <begin position="28"/>
        <end position="47"/>
    </location>
</feature>
<keyword evidence="1" id="KW-0812">Transmembrane</keyword>
<protein>
    <submittedName>
        <fullName evidence="2">Uncharacterized protein</fullName>
    </submittedName>
</protein>
<feature type="transmembrane region" description="Helical" evidence="1">
    <location>
        <begin position="115"/>
        <end position="131"/>
    </location>
</feature>
<evidence type="ECO:0000256" key="1">
    <source>
        <dbReference type="SAM" id="Phobius"/>
    </source>
</evidence>
<dbReference type="AlphaFoldDB" id="A0A2D3L9M9"/>
<dbReference type="EMBL" id="CP024724">
    <property type="protein sequence ID" value="ATV27274.1"/>
    <property type="molecule type" value="Genomic_DNA"/>
</dbReference>
<feature type="transmembrane region" description="Helical" evidence="1">
    <location>
        <begin position="53"/>
        <end position="76"/>
    </location>
</feature>
<feature type="transmembrane region" description="Helical" evidence="1">
    <location>
        <begin position="88"/>
        <end position="109"/>
    </location>
</feature>
<evidence type="ECO:0000313" key="2">
    <source>
        <dbReference type="EMBL" id="ATV27274.1"/>
    </source>
</evidence>
<keyword evidence="1" id="KW-1133">Transmembrane helix</keyword>
<accession>A0A2D3L9M9</accession>
<dbReference type="RefSeq" id="WP_100020003.1">
    <property type="nucleotide sequence ID" value="NZ_CP024724.1"/>
</dbReference>
<sequence>MKDNLSRSSNTRLSAADELQQKAKDKSFWINAGCLFFLLLYALKPIIGSSDTYWWVVSALEVMGFAVLLVSIIAGFKRKLRVQTSSKSFGKTINAYLFICFLGITVNYIYLSMVSLFWVSMTLLAFALMFLEKPRKRR</sequence>
<reference evidence="2 3" key="1">
    <citation type="submission" date="2017-11" db="EMBL/GenBank/DDBJ databases">
        <title>Genome sequencing of Prevotella intermedia KCOM 2837.</title>
        <authorList>
            <person name="Kook J.-K."/>
            <person name="Park S.-N."/>
            <person name="Lim Y.K."/>
        </authorList>
    </citation>
    <scope>NUCLEOTIDE SEQUENCE [LARGE SCALE GENOMIC DNA]</scope>
    <source>
        <strain evidence="2 3">KCOM 2837</strain>
    </source>
</reference>
<gene>
    <name evidence="2" type="ORF">CTM62_10890</name>
</gene>
<dbReference type="Proteomes" id="UP000229630">
    <property type="component" value="Chromosome 2"/>
</dbReference>
<evidence type="ECO:0000313" key="3">
    <source>
        <dbReference type="Proteomes" id="UP000229630"/>
    </source>
</evidence>
<keyword evidence="1" id="KW-0472">Membrane</keyword>